<reference evidence="2 3" key="1">
    <citation type="submission" date="2020-08" db="EMBL/GenBank/DDBJ databases">
        <title>Genomic Encyclopedia of Type Strains, Phase IV (KMG-IV): sequencing the most valuable type-strain genomes for metagenomic binning, comparative biology and taxonomic classification.</title>
        <authorList>
            <person name="Goeker M."/>
        </authorList>
    </citation>
    <scope>NUCLEOTIDE SEQUENCE [LARGE SCALE GENOMIC DNA]</scope>
    <source>
        <strain evidence="2 3">DSM 22368</strain>
    </source>
</reference>
<evidence type="ECO:0000313" key="2">
    <source>
        <dbReference type="EMBL" id="MBB6523165.1"/>
    </source>
</evidence>
<dbReference type="AlphaFoldDB" id="A0A7X0JX78"/>
<evidence type="ECO:0000313" key="3">
    <source>
        <dbReference type="Proteomes" id="UP000528457"/>
    </source>
</evidence>
<proteinExistence type="predicted"/>
<organism evidence="2 3">
    <name type="scientific">Pseudoteredinibacter isoporae</name>
    <dbReference type="NCBI Taxonomy" id="570281"/>
    <lineage>
        <taxon>Bacteria</taxon>
        <taxon>Pseudomonadati</taxon>
        <taxon>Pseudomonadota</taxon>
        <taxon>Gammaproteobacteria</taxon>
        <taxon>Cellvibrionales</taxon>
        <taxon>Cellvibrionaceae</taxon>
        <taxon>Pseudoteredinibacter</taxon>
    </lineage>
</organism>
<sequence length="309" mass="34823">MMKTGTSRVRRFAHIAGLATVVASVAACVYMPGQQHSELGLSFSDAQTSKLVKTLEETSGLAQHGELLWTHNDSGDKARIYAINEQGEIQKTVLIENGHNFDWEEMAHDKKHLYVADIGDNFGQREESYLYRLAWKDLENVSDKGSVKATKMTLRIAGKPKQVPNKEVHNFDFEGLANVGDELWLFSKNRQDGHSSLYRLNKNETEQTVSASASYPVDMLVTAVDYDQARNEFAILGYQLGWNGMSSFLWRVKRSADGKSLDWSSAQRYDIEPDGQWEAVVWDSKQPGLLWLSREGNQQADVALAKIQF</sequence>
<gene>
    <name evidence="2" type="ORF">HNR48_003467</name>
</gene>
<name>A0A7X0JX78_9GAMM</name>
<dbReference type="SUPFAM" id="SSF50974">
    <property type="entry name" value="Nitrous oxide reductase, N-terminal domain"/>
    <property type="match status" value="1"/>
</dbReference>
<comment type="caution">
    <text evidence="2">The sequence shown here is derived from an EMBL/GenBank/DDBJ whole genome shotgun (WGS) entry which is preliminary data.</text>
</comment>
<keyword evidence="3" id="KW-1185">Reference proteome</keyword>
<dbReference type="PROSITE" id="PS51257">
    <property type="entry name" value="PROKAR_LIPOPROTEIN"/>
    <property type="match status" value="1"/>
</dbReference>
<dbReference type="Proteomes" id="UP000528457">
    <property type="component" value="Unassembled WGS sequence"/>
</dbReference>
<evidence type="ECO:0000256" key="1">
    <source>
        <dbReference type="SAM" id="SignalP"/>
    </source>
</evidence>
<accession>A0A7X0JX78</accession>
<dbReference type="InterPro" id="IPR011045">
    <property type="entry name" value="N2O_reductase_N"/>
</dbReference>
<dbReference type="InParanoid" id="A0A7X0JX78"/>
<dbReference type="RefSeq" id="WP_166843727.1">
    <property type="nucleotide sequence ID" value="NZ_JAAONY010000003.1"/>
</dbReference>
<feature type="chain" id="PRO_5031482289" evidence="1">
    <location>
        <begin position="27"/>
        <end position="309"/>
    </location>
</feature>
<protein>
    <submittedName>
        <fullName evidence="2">Uncharacterized protein</fullName>
    </submittedName>
</protein>
<keyword evidence="1" id="KW-0732">Signal</keyword>
<dbReference type="EMBL" id="JACHHT010000003">
    <property type="protein sequence ID" value="MBB6523165.1"/>
    <property type="molecule type" value="Genomic_DNA"/>
</dbReference>
<feature type="signal peptide" evidence="1">
    <location>
        <begin position="1"/>
        <end position="26"/>
    </location>
</feature>